<evidence type="ECO:0000256" key="12">
    <source>
        <dbReference type="ARBA" id="ARBA00037847"/>
    </source>
</evidence>
<dbReference type="GO" id="GO:0046933">
    <property type="term" value="F:proton-transporting ATP synthase activity, rotational mechanism"/>
    <property type="evidence" value="ECO:0007669"/>
    <property type="project" value="UniProtKB-UniRule"/>
</dbReference>
<feature type="coiled-coil region" evidence="15">
    <location>
        <begin position="39"/>
        <end position="121"/>
    </location>
</feature>
<evidence type="ECO:0000256" key="7">
    <source>
        <dbReference type="ARBA" id="ARBA00023065"/>
    </source>
</evidence>
<comment type="function">
    <text evidence="11">Component of the F(0) channel, it forms part of the peripheral stalk, linking F(1) to F(0). The b'-subunit is a diverged and duplicated form of b found in plants and photosynthetic bacteria.</text>
</comment>
<keyword evidence="2 13" id="KW-0813">Transport</keyword>
<accession>A0A0C2UDV9</accession>
<evidence type="ECO:0000256" key="3">
    <source>
        <dbReference type="ARBA" id="ARBA00022547"/>
    </source>
</evidence>
<dbReference type="GO" id="GO:0046961">
    <property type="term" value="F:proton-transporting ATPase activity, rotational mechanism"/>
    <property type="evidence" value="ECO:0007669"/>
    <property type="project" value="TreeGrafter"/>
</dbReference>
<evidence type="ECO:0000313" key="16">
    <source>
        <dbReference type="EMBL" id="KIL99677.1"/>
    </source>
</evidence>
<dbReference type="InterPro" id="IPR050059">
    <property type="entry name" value="ATP_synthase_B_chain"/>
</dbReference>
<dbReference type="Pfam" id="PF00430">
    <property type="entry name" value="ATP-synt_B"/>
    <property type="match status" value="1"/>
</dbReference>
<name>A0A0C2UDV9_PARME</name>
<sequence length="164" mass="17599">MPQFDPTFFAPQLFWLALTFVTLYFVMSTVALPKIGAVLDERQRKIDDNLDKAAQLKAEAEAAVAAYEKALAESRAHAQSVIKEASDRLAAEAETRNRELAARLADQVKAGEARIAEAKDKALANVRDVAIDVAGATIARLVGSPADNARLEAAVASALKEHGK</sequence>
<dbReference type="HAMAP" id="MF_01398">
    <property type="entry name" value="ATP_synth_b_bprime"/>
    <property type="match status" value="1"/>
</dbReference>
<organism evidence="16 17">
    <name type="scientific">Paramagnetospirillum magnetotacticum MS-1</name>
    <dbReference type="NCBI Taxonomy" id="272627"/>
    <lineage>
        <taxon>Bacteria</taxon>
        <taxon>Pseudomonadati</taxon>
        <taxon>Pseudomonadota</taxon>
        <taxon>Alphaproteobacteria</taxon>
        <taxon>Rhodospirillales</taxon>
        <taxon>Magnetospirillaceae</taxon>
        <taxon>Paramagnetospirillum</taxon>
    </lineage>
</organism>
<dbReference type="Proteomes" id="UP000031971">
    <property type="component" value="Unassembled WGS sequence"/>
</dbReference>
<evidence type="ECO:0000256" key="2">
    <source>
        <dbReference type="ARBA" id="ARBA00022448"/>
    </source>
</evidence>
<evidence type="ECO:0000256" key="1">
    <source>
        <dbReference type="ARBA" id="ARBA00005513"/>
    </source>
</evidence>
<dbReference type="GO" id="GO:0005886">
    <property type="term" value="C:plasma membrane"/>
    <property type="evidence" value="ECO:0007669"/>
    <property type="project" value="UniProtKB-SubCell"/>
</dbReference>
<evidence type="ECO:0000256" key="11">
    <source>
        <dbReference type="ARBA" id="ARBA00025614"/>
    </source>
</evidence>
<keyword evidence="7 13" id="KW-0406">Ion transport</keyword>
<dbReference type="AlphaFoldDB" id="A0A0C2UDV9"/>
<dbReference type="EMBL" id="JXSL01000022">
    <property type="protein sequence ID" value="KIL99677.1"/>
    <property type="molecule type" value="Genomic_DNA"/>
</dbReference>
<proteinExistence type="inferred from homology"/>
<evidence type="ECO:0000256" key="13">
    <source>
        <dbReference type="HAMAP-Rule" id="MF_01398"/>
    </source>
</evidence>
<evidence type="ECO:0000256" key="4">
    <source>
        <dbReference type="ARBA" id="ARBA00022692"/>
    </source>
</evidence>
<dbReference type="Gene3D" id="6.10.250.1580">
    <property type="match status" value="1"/>
</dbReference>
<keyword evidence="4 13" id="KW-0812">Transmembrane</keyword>
<gene>
    <name evidence="13" type="primary">atpF</name>
    <name evidence="16" type="ORF">CCC_03849</name>
</gene>
<evidence type="ECO:0000256" key="10">
    <source>
        <dbReference type="ARBA" id="ARBA00025198"/>
    </source>
</evidence>
<comment type="function">
    <text evidence="10 13">F(1)F(0) ATP synthase produces ATP from ADP in the presence of a proton or sodium gradient. F-type ATPases consist of two structural domains, F(1) containing the extramembraneous catalytic core and F(0) containing the membrane proton channel, linked together by a central stalk and a peripheral stalk. During catalysis, ATP synthesis in the catalytic domain of F(1) is coupled via a rotary mechanism of the central stalk subunits to proton translocation.</text>
</comment>
<comment type="subunit">
    <text evidence="13">F-type ATPases have 2 components, F(1) - the catalytic core - and F(0) - the membrane proton channel. F(1) has five subunits: alpha(3), beta(3), gamma(1), delta(1), epsilon(1). F(0) has three main subunits: a(1), b(2) and c(10-14). The alpha and beta chains form an alternating ring which encloses part of the gamma chain. F(1) is attached to F(0) by a central stalk formed by the gamma and epsilon chains, while a peripheral stalk is formed by the delta and b chains.</text>
</comment>
<evidence type="ECO:0000256" key="5">
    <source>
        <dbReference type="ARBA" id="ARBA00022781"/>
    </source>
</evidence>
<evidence type="ECO:0000256" key="9">
    <source>
        <dbReference type="ARBA" id="ARBA00023310"/>
    </source>
</evidence>
<keyword evidence="5 13" id="KW-0375">Hydrogen ion transport</keyword>
<dbReference type="RefSeq" id="WP_009870555.1">
    <property type="nucleotide sequence ID" value="NZ_JXSL01000022.1"/>
</dbReference>
<comment type="similarity">
    <text evidence="1 13 14">Belongs to the ATPase B chain family.</text>
</comment>
<protein>
    <recommendedName>
        <fullName evidence="13">ATP synthase subunit b</fullName>
    </recommendedName>
    <alternativeName>
        <fullName evidence="13">ATP synthase F(0) sector subunit b</fullName>
    </alternativeName>
    <alternativeName>
        <fullName evidence="13">ATPase subunit I</fullName>
    </alternativeName>
    <alternativeName>
        <fullName evidence="13">F-type ATPase subunit b</fullName>
        <shortName evidence="13">F-ATPase subunit b</shortName>
    </alternativeName>
</protein>
<keyword evidence="17" id="KW-1185">Reference proteome</keyword>
<dbReference type="OrthoDB" id="9805716at2"/>
<keyword evidence="6 13" id="KW-1133">Transmembrane helix</keyword>
<keyword evidence="8 13" id="KW-0472">Membrane</keyword>
<evidence type="ECO:0000256" key="15">
    <source>
        <dbReference type="SAM" id="Coils"/>
    </source>
</evidence>
<dbReference type="PANTHER" id="PTHR33445">
    <property type="entry name" value="ATP SYNTHASE SUBUNIT B', CHLOROPLASTIC"/>
    <property type="match status" value="1"/>
</dbReference>
<keyword evidence="13" id="KW-1003">Cell membrane</keyword>
<dbReference type="CDD" id="cd06503">
    <property type="entry name" value="ATP-synt_Fo_b"/>
    <property type="match status" value="1"/>
</dbReference>
<dbReference type="InterPro" id="IPR002146">
    <property type="entry name" value="ATP_synth_b/b'su_bac/chlpt"/>
</dbReference>
<comment type="subcellular location">
    <subcellularLocation>
        <location evidence="13">Cell membrane</location>
        <topology evidence="13">Single-pass membrane protein</topology>
    </subcellularLocation>
    <subcellularLocation>
        <location evidence="12">Endomembrane system</location>
        <topology evidence="12">Single-pass membrane protein</topology>
    </subcellularLocation>
</comment>
<comment type="caution">
    <text evidence="16">The sequence shown here is derived from an EMBL/GenBank/DDBJ whole genome shotgun (WGS) entry which is preliminary data.</text>
</comment>
<evidence type="ECO:0000313" key="17">
    <source>
        <dbReference type="Proteomes" id="UP000031971"/>
    </source>
</evidence>
<keyword evidence="3 13" id="KW-0138">CF(0)</keyword>
<dbReference type="GO" id="GO:0045259">
    <property type="term" value="C:proton-transporting ATP synthase complex"/>
    <property type="evidence" value="ECO:0007669"/>
    <property type="project" value="UniProtKB-KW"/>
</dbReference>
<keyword evidence="15" id="KW-0175">Coiled coil</keyword>
<dbReference type="PANTHER" id="PTHR33445:SF1">
    <property type="entry name" value="ATP SYNTHASE SUBUNIT B"/>
    <property type="match status" value="1"/>
</dbReference>
<dbReference type="STRING" id="272627.CCC_03849"/>
<evidence type="ECO:0000256" key="8">
    <source>
        <dbReference type="ARBA" id="ARBA00023136"/>
    </source>
</evidence>
<feature type="transmembrane region" description="Helical" evidence="13">
    <location>
        <begin position="12"/>
        <end position="35"/>
    </location>
</feature>
<evidence type="ECO:0000256" key="6">
    <source>
        <dbReference type="ARBA" id="ARBA00022989"/>
    </source>
</evidence>
<keyword evidence="9 13" id="KW-0066">ATP synthesis</keyword>
<evidence type="ECO:0000256" key="14">
    <source>
        <dbReference type="RuleBase" id="RU003848"/>
    </source>
</evidence>
<dbReference type="GO" id="GO:0012505">
    <property type="term" value="C:endomembrane system"/>
    <property type="evidence" value="ECO:0007669"/>
    <property type="project" value="UniProtKB-SubCell"/>
</dbReference>
<reference evidence="16 17" key="1">
    <citation type="submission" date="2015-01" db="EMBL/GenBank/DDBJ databases">
        <title>Genome Sequence of Magnetospirillum magnetotacticum Strain MS-1.</title>
        <authorList>
            <person name="Marinov G.K."/>
            <person name="Smalley M.D."/>
            <person name="DeSalvo G."/>
        </authorList>
    </citation>
    <scope>NUCLEOTIDE SEQUENCE [LARGE SCALE GENOMIC DNA]</scope>
    <source>
        <strain evidence="16 17">MS-1</strain>
    </source>
</reference>